<protein>
    <submittedName>
        <fullName evidence="1">Uncharacterized protein</fullName>
    </submittedName>
</protein>
<proteinExistence type="predicted"/>
<name>A0A0E9RNH7_ANGAN</name>
<organism evidence="1">
    <name type="scientific">Anguilla anguilla</name>
    <name type="common">European freshwater eel</name>
    <name type="synonym">Muraena anguilla</name>
    <dbReference type="NCBI Taxonomy" id="7936"/>
    <lineage>
        <taxon>Eukaryota</taxon>
        <taxon>Metazoa</taxon>
        <taxon>Chordata</taxon>
        <taxon>Craniata</taxon>
        <taxon>Vertebrata</taxon>
        <taxon>Euteleostomi</taxon>
        <taxon>Actinopterygii</taxon>
        <taxon>Neopterygii</taxon>
        <taxon>Teleostei</taxon>
        <taxon>Anguilliformes</taxon>
        <taxon>Anguillidae</taxon>
        <taxon>Anguilla</taxon>
    </lineage>
</organism>
<sequence length="35" mass="3968">MLQPSLRASSSASVSFSRAFRPFFKIFTWLGFISP</sequence>
<accession>A0A0E9RNH7</accession>
<dbReference type="AlphaFoldDB" id="A0A0E9RNH7"/>
<reference evidence="1" key="1">
    <citation type="submission" date="2014-11" db="EMBL/GenBank/DDBJ databases">
        <authorList>
            <person name="Amaro Gonzalez C."/>
        </authorList>
    </citation>
    <scope>NUCLEOTIDE SEQUENCE</scope>
</reference>
<dbReference type="EMBL" id="GBXM01078220">
    <property type="protein sequence ID" value="JAH30357.1"/>
    <property type="molecule type" value="Transcribed_RNA"/>
</dbReference>
<reference evidence="1" key="2">
    <citation type="journal article" date="2015" name="Fish Shellfish Immunol.">
        <title>Early steps in the European eel (Anguilla anguilla)-Vibrio vulnificus interaction in the gills: Role of the RtxA13 toxin.</title>
        <authorList>
            <person name="Callol A."/>
            <person name="Pajuelo D."/>
            <person name="Ebbesson L."/>
            <person name="Teles M."/>
            <person name="MacKenzie S."/>
            <person name="Amaro C."/>
        </authorList>
    </citation>
    <scope>NUCLEOTIDE SEQUENCE</scope>
</reference>
<evidence type="ECO:0000313" key="1">
    <source>
        <dbReference type="EMBL" id="JAH30357.1"/>
    </source>
</evidence>